<sequence>MKALLWIAGLAALWLAPVSWALSLSTAERDWLRQHPVLRVGVVPQAPYAVLDARRQALSGAHVELMNRLAAELGLKLAWTFYPNKMQLSVAARAGRVDVAPGLEQTPAGLRYWLFSDPFLRVPYKLVGRGEPAAALELEQLPGSALVAVLEPGAAAAFLAANYPALRRWPAGSDRSALQQVLRQRADYAVVDEAQLNQLLREPEFSSLRAVGDSGTTRLLRVASRQDWPQLATLLDRALSALPASQRGHLYTRWVQAEPTPLGDSLPFWRRLSQVSGLLILLLAGALLWQGRQQRQVRQALAAARQALAQREASAEALRLTQFSVDHSTVGILWLNWDSRLRYANQAALAMLGCTEAQAVGQPLSRFQPGLDMDGWLDLWSQARGRGLLQFEIDCQRADGDSLPVDVSLSFLRFGGADYLVAFMHDVSEKRQARAALRESEARFKGIAGNVPGLVFRLERGDAAEDPRLAFVSEASLALTGYPAADLLARPEGLQALAHPEDAAGLRDSWRAAWREQRDWSWQGRILTRDGAERWADLRASARRHGATGMVWDGILWDISAGKRNELELIASRAMLRDLSAHLETVREEEKAHIAREVHDELGQVLTVLKLETSMLELSLAQPEGAAAQRLASIKKLIAQTFALVRDVATALRPPILDAGLASAVEWQARRFEARSGIPCLVLVPETPLRLDDAKAVGLFRVLQEALTNVMRHAEAHTVTLHLQAQPGELTLSIVDDGKGFERRPGEAGSSYGLVGMRERLLMFGGSLEIASAPGQGCSLTARLPLRPDEGEEKT</sequence>
<dbReference type="InterPro" id="IPR035965">
    <property type="entry name" value="PAS-like_dom_sf"/>
</dbReference>
<dbReference type="Pfam" id="PF13426">
    <property type="entry name" value="PAS_9"/>
    <property type="match status" value="1"/>
</dbReference>
<evidence type="ECO:0000256" key="3">
    <source>
        <dbReference type="ARBA" id="ARBA00023012"/>
    </source>
</evidence>
<evidence type="ECO:0000256" key="2">
    <source>
        <dbReference type="ARBA" id="ARBA00022777"/>
    </source>
</evidence>
<dbReference type="SMART" id="SM00086">
    <property type="entry name" value="PAC"/>
    <property type="match status" value="2"/>
</dbReference>
<name>A0AAD0RP46_9NEIS</name>
<dbReference type="InterPro" id="IPR003594">
    <property type="entry name" value="HATPase_dom"/>
</dbReference>
<dbReference type="InterPro" id="IPR000014">
    <property type="entry name" value="PAS"/>
</dbReference>
<dbReference type="PROSITE" id="PS50113">
    <property type="entry name" value="PAC"/>
    <property type="match status" value="1"/>
</dbReference>
<proteinExistence type="predicted"/>
<dbReference type="GO" id="GO:0046983">
    <property type="term" value="F:protein dimerization activity"/>
    <property type="evidence" value="ECO:0007669"/>
    <property type="project" value="InterPro"/>
</dbReference>
<dbReference type="CDD" id="cd00130">
    <property type="entry name" value="PAS"/>
    <property type="match status" value="2"/>
</dbReference>
<keyword evidence="3" id="KW-0902">Two-component regulatory system</keyword>
<accession>A0AAD0RP46</accession>
<dbReference type="SUPFAM" id="SSF55874">
    <property type="entry name" value="ATPase domain of HSP90 chaperone/DNA topoisomerase II/histidine kinase"/>
    <property type="match status" value="1"/>
</dbReference>
<dbReference type="InterPro" id="IPR000700">
    <property type="entry name" value="PAS-assoc_C"/>
</dbReference>
<dbReference type="Gene3D" id="3.30.450.20">
    <property type="entry name" value="PAS domain"/>
    <property type="match status" value="2"/>
</dbReference>
<dbReference type="NCBIfam" id="TIGR00229">
    <property type="entry name" value="sensory_box"/>
    <property type="match status" value="2"/>
</dbReference>
<protein>
    <submittedName>
        <fullName evidence="7">PAS domain S-box protein</fullName>
    </submittedName>
</protein>
<feature type="domain" description="PAC" evidence="6">
    <location>
        <begin position="389"/>
        <end position="439"/>
    </location>
</feature>
<dbReference type="SUPFAM" id="SSF53850">
    <property type="entry name" value="Periplasmic binding protein-like II"/>
    <property type="match status" value="1"/>
</dbReference>
<evidence type="ECO:0000313" key="8">
    <source>
        <dbReference type="Proteomes" id="UP000259465"/>
    </source>
</evidence>
<evidence type="ECO:0000256" key="1">
    <source>
        <dbReference type="ARBA" id="ARBA00022679"/>
    </source>
</evidence>
<dbReference type="Gene3D" id="3.30.565.10">
    <property type="entry name" value="Histidine kinase-like ATPase, C-terminal domain"/>
    <property type="match status" value="1"/>
</dbReference>
<dbReference type="InterPro" id="IPR013655">
    <property type="entry name" value="PAS_fold_3"/>
</dbReference>
<keyword evidence="8" id="KW-1185">Reference proteome</keyword>
<organism evidence="7 8">
    <name type="scientific">Chromobacterium rhizoryzae</name>
    <dbReference type="NCBI Taxonomy" id="1778675"/>
    <lineage>
        <taxon>Bacteria</taxon>
        <taxon>Pseudomonadati</taxon>
        <taxon>Pseudomonadota</taxon>
        <taxon>Betaproteobacteria</taxon>
        <taxon>Neisseriales</taxon>
        <taxon>Chromobacteriaceae</taxon>
        <taxon>Chromobacterium</taxon>
    </lineage>
</organism>
<dbReference type="Pfam" id="PF08447">
    <property type="entry name" value="PAS_3"/>
    <property type="match status" value="1"/>
</dbReference>
<dbReference type="KEGG" id="crz:D1345_02210"/>
<evidence type="ECO:0000259" key="5">
    <source>
        <dbReference type="PROSITE" id="PS50112"/>
    </source>
</evidence>
<dbReference type="InterPro" id="IPR001610">
    <property type="entry name" value="PAC"/>
</dbReference>
<keyword evidence="2" id="KW-0418">Kinase</keyword>
<dbReference type="InterPro" id="IPR005467">
    <property type="entry name" value="His_kinase_dom"/>
</dbReference>
<dbReference type="PROSITE" id="PS50109">
    <property type="entry name" value="HIS_KIN"/>
    <property type="match status" value="1"/>
</dbReference>
<dbReference type="RefSeq" id="WP_118266458.1">
    <property type="nucleotide sequence ID" value="NZ_CP031968.1"/>
</dbReference>
<dbReference type="CDD" id="cd01007">
    <property type="entry name" value="PBP2_BvgS_HisK_like"/>
    <property type="match status" value="1"/>
</dbReference>
<evidence type="ECO:0000259" key="4">
    <source>
        <dbReference type="PROSITE" id="PS50109"/>
    </source>
</evidence>
<dbReference type="SMART" id="SM00062">
    <property type="entry name" value="PBPb"/>
    <property type="match status" value="1"/>
</dbReference>
<dbReference type="PANTHER" id="PTHR24421:SF59">
    <property type="entry name" value="OXYGEN SENSOR HISTIDINE KINASE NREB"/>
    <property type="match status" value="1"/>
</dbReference>
<dbReference type="AlphaFoldDB" id="A0AAD0RP46"/>
<dbReference type="Pfam" id="PF00497">
    <property type="entry name" value="SBP_bac_3"/>
    <property type="match status" value="1"/>
</dbReference>
<dbReference type="InterPro" id="IPR011712">
    <property type="entry name" value="Sig_transdc_His_kin_sub3_dim/P"/>
</dbReference>
<dbReference type="PROSITE" id="PS50112">
    <property type="entry name" value="PAS"/>
    <property type="match status" value="1"/>
</dbReference>
<dbReference type="Proteomes" id="UP000259465">
    <property type="component" value="Chromosome"/>
</dbReference>
<evidence type="ECO:0000313" key="7">
    <source>
        <dbReference type="EMBL" id="AXT45079.1"/>
    </source>
</evidence>
<keyword evidence="1" id="KW-0808">Transferase</keyword>
<dbReference type="Gene3D" id="3.40.190.10">
    <property type="entry name" value="Periplasmic binding protein-like II"/>
    <property type="match status" value="2"/>
</dbReference>
<dbReference type="EMBL" id="CP031968">
    <property type="protein sequence ID" value="AXT45079.1"/>
    <property type="molecule type" value="Genomic_DNA"/>
</dbReference>
<dbReference type="Pfam" id="PF07730">
    <property type="entry name" value="HisKA_3"/>
    <property type="match status" value="1"/>
</dbReference>
<dbReference type="GO" id="GO:0016020">
    <property type="term" value="C:membrane"/>
    <property type="evidence" value="ECO:0007669"/>
    <property type="project" value="InterPro"/>
</dbReference>
<dbReference type="CDD" id="cd16917">
    <property type="entry name" value="HATPase_UhpB-NarQ-NarX-like"/>
    <property type="match status" value="1"/>
</dbReference>
<dbReference type="SUPFAM" id="SSF55785">
    <property type="entry name" value="PYP-like sensor domain (PAS domain)"/>
    <property type="match status" value="2"/>
</dbReference>
<dbReference type="SMART" id="SM00387">
    <property type="entry name" value="HATPase_c"/>
    <property type="match status" value="1"/>
</dbReference>
<dbReference type="InterPro" id="IPR050482">
    <property type="entry name" value="Sensor_HK_TwoCompSys"/>
</dbReference>
<dbReference type="InterPro" id="IPR001638">
    <property type="entry name" value="Solute-binding_3/MltF_N"/>
</dbReference>
<dbReference type="InterPro" id="IPR036890">
    <property type="entry name" value="HATPase_C_sf"/>
</dbReference>
<dbReference type="GO" id="GO:0000155">
    <property type="term" value="F:phosphorelay sensor kinase activity"/>
    <property type="evidence" value="ECO:0007669"/>
    <property type="project" value="InterPro"/>
</dbReference>
<dbReference type="Pfam" id="PF02518">
    <property type="entry name" value="HATPase_c"/>
    <property type="match status" value="1"/>
</dbReference>
<evidence type="ECO:0000259" key="6">
    <source>
        <dbReference type="PROSITE" id="PS50113"/>
    </source>
</evidence>
<feature type="domain" description="PAS" evidence="5">
    <location>
        <begin position="440"/>
        <end position="517"/>
    </location>
</feature>
<dbReference type="SMART" id="SM00091">
    <property type="entry name" value="PAS"/>
    <property type="match status" value="2"/>
</dbReference>
<dbReference type="PANTHER" id="PTHR24421">
    <property type="entry name" value="NITRATE/NITRITE SENSOR PROTEIN NARX-RELATED"/>
    <property type="match status" value="1"/>
</dbReference>
<dbReference type="Gene3D" id="1.20.5.1930">
    <property type="match status" value="1"/>
</dbReference>
<feature type="domain" description="Histidine kinase" evidence="4">
    <location>
        <begin position="593"/>
        <end position="788"/>
    </location>
</feature>
<reference evidence="7 8" key="1">
    <citation type="submission" date="2018-08" db="EMBL/GenBank/DDBJ databases">
        <title>Complete genome sequence of JP2-74.</title>
        <authorList>
            <person name="Wu L."/>
        </authorList>
    </citation>
    <scope>NUCLEOTIDE SEQUENCE [LARGE SCALE GENOMIC DNA]</scope>
    <source>
        <strain evidence="7 8">JP2-74</strain>
    </source>
</reference>
<gene>
    <name evidence="7" type="ORF">D1345_02210</name>
</gene>